<organism evidence="1">
    <name type="scientific">freshwater metagenome</name>
    <dbReference type="NCBI Taxonomy" id="449393"/>
    <lineage>
        <taxon>unclassified sequences</taxon>
        <taxon>metagenomes</taxon>
        <taxon>ecological metagenomes</taxon>
    </lineage>
</organism>
<accession>A0A6J6NM87</accession>
<proteinExistence type="predicted"/>
<dbReference type="AlphaFoldDB" id="A0A6J6NM87"/>
<gene>
    <name evidence="1" type="ORF">UFOPK2399_00283</name>
</gene>
<dbReference type="EMBL" id="CAEZXP010000001">
    <property type="protein sequence ID" value="CAB4685894.1"/>
    <property type="molecule type" value="Genomic_DNA"/>
</dbReference>
<name>A0A6J6NM87_9ZZZZ</name>
<sequence>MTVTNRLSVRRSLALLALLGVVGLAAYVVATARASSVTAVHFTPDTFVSASPGATWTIDFTTTGAGALVVGNAVDVTFPAGFDVSGASAAFTATGFTGGCTTPVVAHPAAQTVSVPLTGGMCQLAANTAGSITITGISAIATQYSRFGFSVSTYADTTFTTPIDGSGSCRCSLVG</sequence>
<reference evidence="1" key="1">
    <citation type="submission" date="2020-05" db="EMBL/GenBank/DDBJ databases">
        <authorList>
            <person name="Chiriac C."/>
            <person name="Salcher M."/>
            <person name="Ghai R."/>
            <person name="Kavagutti S V."/>
        </authorList>
    </citation>
    <scope>NUCLEOTIDE SEQUENCE</scope>
</reference>
<protein>
    <submittedName>
        <fullName evidence="1">Unannotated protein</fullName>
    </submittedName>
</protein>
<evidence type="ECO:0000313" key="1">
    <source>
        <dbReference type="EMBL" id="CAB4685894.1"/>
    </source>
</evidence>